<gene>
    <name evidence="2" type="ORF">FVE85_2290</name>
</gene>
<evidence type="ECO:0000256" key="1">
    <source>
        <dbReference type="SAM" id="MobiDB-lite"/>
    </source>
</evidence>
<feature type="region of interest" description="Disordered" evidence="1">
    <location>
        <begin position="162"/>
        <end position="182"/>
    </location>
</feature>
<comment type="caution">
    <text evidence="2">The sequence shown here is derived from an EMBL/GenBank/DDBJ whole genome shotgun (WGS) entry which is preliminary data.</text>
</comment>
<dbReference type="Proteomes" id="UP000324585">
    <property type="component" value="Unassembled WGS sequence"/>
</dbReference>
<dbReference type="AlphaFoldDB" id="A0A5J4YYD3"/>
<sequence>METVQRFYVVVGRRLAWRANSQLNVYLVAFCKVLYGMGLVPCLYSHESPVVCEMAREYVFTADSDRVNRARIYILEHPAFKDVLTSILQHAHTFHEYVVPESGVQRLDLPLMASAVDTDLRERVDDFLQHWSSGSDPNRAVVGDCLRFIQGQLEILVDSLQHDSVSSETQEGDAEPGGHNNQ</sequence>
<proteinExistence type="predicted"/>
<evidence type="ECO:0000313" key="2">
    <source>
        <dbReference type="EMBL" id="KAA8496135.1"/>
    </source>
</evidence>
<reference evidence="3" key="1">
    <citation type="journal article" date="2019" name="Nat. Commun.">
        <title>Expansion of phycobilisome linker gene families in mesophilic red algae.</title>
        <authorList>
            <person name="Lee J."/>
            <person name="Kim D."/>
            <person name="Bhattacharya D."/>
            <person name="Yoon H.S."/>
        </authorList>
    </citation>
    <scope>NUCLEOTIDE SEQUENCE [LARGE SCALE GENOMIC DNA]</scope>
    <source>
        <strain evidence="3">CCMP 1328</strain>
    </source>
</reference>
<evidence type="ECO:0000313" key="3">
    <source>
        <dbReference type="Proteomes" id="UP000324585"/>
    </source>
</evidence>
<protein>
    <submittedName>
        <fullName evidence="2">Uncharacterized protein</fullName>
    </submittedName>
</protein>
<keyword evidence="3" id="KW-1185">Reference proteome</keyword>
<accession>A0A5J4YYD3</accession>
<dbReference type="EMBL" id="VRMN01000003">
    <property type="protein sequence ID" value="KAA8496135.1"/>
    <property type="molecule type" value="Genomic_DNA"/>
</dbReference>
<organism evidence="2 3">
    <name type="scientific">Porphyridium purpureum</name>
    <name type="common">Red alga</name>
    <name type="synonym">Porphyridium cruentum</name>
    <dbReference type="NCBI Taxonomy" id="35688"/>
    <lineage>
        <taxon>Eukaryota</taxon>
        <taxon>Rhodophyta</taxon>
        <taxon>Bangiophyceae</taxon>
        <taxon>Porphyridiales</taxon>
        <taxon>Porphyridiaceae</taxon>
        <taxon>Porphyridium</taxon>
    </lineage>
</organism>
<name>A0A5J4YYD3_PORPP</name>